<dbReference type="Gene3D" id="3.80.10.10">
    <property type="entry name" value="Ribonuclease Inhibitor"/>
    <property type="match status" value="2"/>
</dbReference>
<sequence length="639" mass="70669">MQKQYVTLDAAYKFTLWYSLLRESQGKLVKSTELVHHHLHVQEVAVSLIRTALPRQACRGYCLSGACDRGSLAHRALHFGRPEIHVADERDDALYCLAHATARIGRPLELCIKNYCSTASLSGNGYGGLRCVLRHVQLRSLTLSGVSSFPDAQRVVEELSVALTHGLKWLRRLSIGGIPAYVDVAQLLHSLIEVDTVTDLKLEDCGIQSVQGVVVYLSLSKRLRRLSLRGNKGICEGVRAVASGVAACRSLQHFDIGLCQLRDEHLREFLLNLDLFARRDCFSLDVSNNALSRAALGQFVEAPLIFRQCLAELDLSGHNFGGAGSIITSMLLDLPALHGIILDNCEIGPSDIQRLSRVFSQTDRTWSRLSLRGNRLTLIELRRIVTTSFAENSRLCVAGNNLGVSVQKLCFSSVLPYLVELDLSICNLGIAGVLQLASNIEKTQPVPLRVLRLDNNQIGSEGVRGRGGLQFLGRALRSSYSPRLEVLSLAYNKLSLRPLLTLVDQASSTLRELHISYSSIANDGHELADLVGRVACRQKGSNAFCKLDIWALQAPGTAVSLSTISRHGWRSKGLFGSYWRQSDGSHILHLLSFRAHQQLPWAVTLAFIREHWVLNSFHHLTYCTEAAFFDMHGAVVETD</sequence>
<dbReference type="Pfam" id="PF13516">
    <property type="entry name" value="LRR_6"/>
    <property type="match status" value="1"/>
</dbReference>
<dbReference type="PANTHER" id="PTHR24112:SF9">
    <property type="entry name" value="PROTEIN PHOSPHATASE 1 REGULATORY SUBUNIT 37"/>
    <property type="match status" value="1"/>
</dbReference>
<evidence type="ECO:0000256" key="3">
    <source>
        <dbReference type="ARBA" id="ARBA00038315"/>
    </source>
</evidence>
<dbReference type="AlphaFoldDB" id="G0UP95"/>
<dbReference type="InterPro" id="IPR032675">
    <property type="entry name" value="LRR_dom_sf"/>
</dbReference>
<dbReference type="InterPro" id="IPR001611">
    <property type="entry name" value="Leu-rich_rpt"/>
</dbReference>
<dbReference type="EMBL" id="HE575320">
    <property type="protein sequence ID" value="CCC91206.1"/>
    <property type="molecule type" value="Genomic_DNA"/>
</dbReference>
<evidence type="ECO:0000313" key="4">
    <source>
        <dbReference type="EMBL" id="CCC91206.1"/>
    </source>
</evidence>
<gene>
    <name evidence="4" type="ORF">TCIL3000_7_50</name>
</gene>
<proteinExistence type="inferred from homology"/>
<accession>G0UP95</accession>
<keyword evidence="1" id="KW-0433">Leucine-rich repeat</keyword>
<dbReference type="SUPFAM" id="SSF52047">
    <property type="entry name" value="RNI-like"/>
    <property type="match status" value="1"/>
</dbReference>
<protein>
    <recommendedName>
        <fullName evidence="5">Leucine-rich repeat protein (LRRP)</fullName>
    </recommendedName>
</protein>
<name>G0UP95_TRYCI</name>
<dbReference type="InterPro" id="IPR051279">
    <property type="entry name" value="PP1-Reg/Actin-Interact_Protein"/>
</dbReference>
<dbReference type="VEuPathDB" id="TriTrypDB:TcIL3000_7_50"/>
<organism evidence="4">
    <name type="scientific">Trypanosoma congolense (strain IL3000)</name>
    <dbReference type="NCBI Taxonomy" id="1068625"/>
    <lineage>
        <taxon>Eukaryota</taxon>
        <taxon>Discoba</taxon>
        <taxon>Euglenozoa</taxon>
        <taxon>Kinetoplastea</taxon>
        <taxon>Metakinetoplastina</taxon>
        <taxon>Trypanosomatida</taxon>
        <taxon>Trypanosomatidae</taxon>
        <taxon>Trypanosoma</taxon>
        <taxon>Nannomonas</taxon>
    </lineage>
</organism>
<dbReference type="PANTHER" id="PTHR24112">
    <property type="entry name" value="LEUCINE-RICH REPEAT, ISOFORM F-RELATED"/>
    <property type="match status" value="1"/>
</dbReference>
<dbReference type="SMART" id="SM00368">
    <property type="entry name" value="LRR_RI"/>
    <property type="match status" value="5"/>
</dbReference>
<evidence type="ECO:0000256" key="1">
    <source>
        <dbReference type="ARBA" id="ARBA00022614"/>
    </source>
</evidence>
<evidence type="ECO:0000256" key="2">
    <source>
        <dbReference type="ARBA" id="ARBA00022737"/>
    </source>
</evidence>
<comment type="similarity">
    <text evidence="3">Belongs to the PPP1R37 family.</text>
</comment>
<evidence type="ECO:0008006" key="5">
    <source>
        <dbReference type="Google" id="ProtNLM"/>
    </source>
</evidence>
<reference evidence="4" key="1">
    <citation type="journal article" date="2012" name="Proc. Natl. Acad. Sci. U.S.A.">
        <title>Antigenic diversity is generated by distinct evolutionary mechanisms in African trypanosome species.</title>
        <authorList>
            <person name="Jackson A.P."/>
            <person name="Berry A."/>
            <person name="Aslett M."/>
            <person name="Allison H.C."/>
            <person name="Burton P."/>
            <person name="Vavrova-Anderson J."/>
            <person name="Brown R."/>
            <person name="Browne H."/>
            <person name="Corton N."/>
            <person name="Hauser H."/>
            <person name="Gamble J."/>
            <person name="Gilderthorp R."/>
            <person name="Marcello L."/>
            <person name="McQuillan J."/>
            <person name="Otto T.D."/>
            <person name="Quail M.A."/>
            <person name="Sanders M.J."/>
            <person name="van Tonder A."/>
            <person name="Ginger M.L."/>
            <person name="Field M.C."/>
            <person name="Barry J.D."/>
            <person name="Hertz-Fowler C."/>
            <person name="Berriman M."/>
        </authorList>
    </citation>
    <scope>NUCLEOTIDE SEQUENCE</scope>
    <source>
        <strain evidence="4">IL3000</strain>
    </source>
</reference>
<keyword evidence="2" id="KW-0677">Repeat</keyword>